<organism evidence="2 3">
    <name type="scientific">Paraburkholderia piptadeniae</name>
    <dbReference type="NCBI Taxonomy" id="1701573"/>
    <lineage>
        <taxon>Bacteria</taxon>
        <taxon>Pseudomonadati</taxon>
        <taxon>Pseudomonadota</taxon>
        <taxon>Betaproteobacteria</taxon>
        <taxon>Burkholderiales</taxon>
        <taxon>Burkholderiaceae</taxon>
        <taxon>Paraburkholderia</taxon>
    </lineage>
</organism>
<dbReference type="RefSeq" id="WP_087737525.1">
    <property type="nucleotide sequence ID" value="NZ_CYGY02000056.1"/>
</dbReference>
<feature type="signal peptide" evidence="1">
    <location>
        <begin position="1"/>
        <end position="22"/>
    </location>
</feature>
<evidence type="ECO:0000256" key="1">
    <source>
        <dbReference type="SAM" id="SignalP"/>
    </source>
</evidence>
<evidence type="ECO:0000313" key="2">
    <source>
        <dbReference type="EMBL" id="SIT47369.1"/>
    </source>
</evidence>
<reference evidence="2" key="1">
    <citation type="submission" date="2016-12" db="EMBL/GenBank/DDBJ databases">
        <authorList>
            <person name="Moulin L."/>
        </authorList>
    </citation>
    <scope>NUCLEOTIDE SEQUENCE [LARGE SCALE GENOMIC DNA]</scope>
    <source>
        <strain evidence="2">STM 7183</strain>
    </source>
</reference>
<keyword evidence="1" id="KW-0732">Signal</keyword>
<feature type="chain" id="PRO_5012094382" evidence="1">
    <location>
        <begin position="23"/>
        <end position="188"/>
    </location>
</feature>
<comment type="caution">
    <text evidence="2">The sequence shown here is derived from an EMBL/GenBank/DDBJ whole genome shotgun (WGS) entry which is preliminary data.</text>
</comment>
<evidence type="ECO:0000313" key="3">
    <source>
        <dbReference type="Proteomes" id="UP000195569"/>
    </source>
</evidence>
<name>A0A1N7SIX4_9BURK</name>
<keyword evidence="3" id="KW-1185">Reference proteome</keyword>
<accession>A0A1N7SIX4</accession>
<dbReference type="OrthoDB" id="9092623at2"/>
<protein>
    <submittedName>
        <fullName evidence="2">Uncharacterized protein</fullName>
    </submittedName>
</protein>
<sequence>MKKTGQLLLAFGIFSLSLFVHADPVKLEFVVNIKTGERGMPNQYEKLELGEGSGRYVAALKQSGKVTSKGLLEGATVLDWGFHEVPTEEAAAAGWNEAEPNGGGPGYLVFTLPSGDKLTMRLQMHLQYVPQVQGDPRPFIFGLWQIVGASGSLSHLQGTGVIRVERPSAEERLWVLEGEVGRSKSASQ</sequence>
<proteinExistence type="predicted"/>
<dbReference type="EMBL" id="CYGY02000056">
    <property type="protein sequence ID" value="SIT47369.1"/>
    <property type="molecule type" value="Genomic_DNA"/>
</dbReference>
<gene>
    <name evidence="2" type="ORF">BN2476_560128</name>
</gene>
<dbReference type="AlphaFoldDB" id="A0A1N7SIX4"/>
<dbReference type="Proteomes" id="UP000195569">
    <property type="component" value="Unassembled WGS sequence"/>
</dbReference>